<dbReference type="PRINTS" id="PR00381">
    <property type="entry name" value="KINESINLIGHT"/>
</dbReference>
<keyword evidence="3" id="KW-0963">Cytoplasm</keyword>
<evidence type="ECO:0000256" key="3">
    <source>
        <dbReference type="ARBA" id="ARBA00022490"/>
    </source>
</evidence>
<dbReference type="GO" id="GO:0007018">
    <property type="term" value="P:microtubule-based movement"/>
    <property type="evidence" value="ECO:0007669"/>
    <property type="project" value="TreeGrafter"/>
</dbReference>
<dbReference type="InterPro" id="IPR019734">
    <property type="entry name" value="TPR_rpt"/>
</dbReference>
<protein>
    <submittedName>
        <fullName evidence="12">Tetratricopeptide repeat protein</fullName>
    </submittedName>
</protein>
<dbReference type="Pfam" id="PF12770">
    <property type="entry name" value="CHAT"/>
    <property type="match status" value="1"/>
</dbReference>
<dbReference type="AlphaFoldDB" id="A0A7C3VMK2"/>
<dbReference type="SMART" id="SM00028">
    <property type="entry name" value="TPR"/>
    <property type="match status" value="9"/>
</dbReference>
<evidence type="ECO:0000256" key="8">
    <source>
        <dbReference type="ARBA" id="ARBA00023175"/>
    </source>
</evidence>
<dbReference type="PANTHER" id="PTHR45783">
    <property type="entry name" value="KINESIN LIGHT CHAIN"/>
    <property type="match status" value="1"/>
</dbReference>
<feature type="repeat" description="TPR" evidence="10">
    <location>
        <begin position="131"/>
        <end position="164"/>
    </location>
</feature>
<dbReference type="GO" id="GO:0019894">
    <property type="term" value="F:kinesin binding"/>
    <property type="evidence" value="ECO:0007669"/>
    <property type="project" value="TreeGrafter"/>
</dbReference>
<evidence type="ECO:0000259" key="11">
    <source>
        <dbReference type="Pfam" id="PF12770"/>
    </source>
</evidence>
<gene>
    <name evidence="12" type="ORF">ENR15_04390</name>
</gene>
<keyword evidence="4" id="KW-0493">Microtubule</keyword>
<reference evidence="12" key="1">
    <citation type="journal article" date="2020" name="mSystems">
        <title>Genome- and Community-Level Interaction Insights into Carbon Utilization and Element Cycling Functions of Hydrothermarchaeota in Hydrothermal Sediment.</title>
        <authorList>
            <person name="Zhou Z."/>
            <person name="Liu Y."/>
            <person name="Xu W."/>
            <person name="Pan J."/>
            <person name="Luo Z.H."/>
            <person name="Li M."/>
        </authorList>
    </citation>
    <scope>NUCLEOTIDE SEQUENCE [LARGE SCALE GENOMIC DNA]</scope>
    <source>
        <strain evidence="12">SpSt-374</strain>
    </source>
</reference>
<evidence type="ECO:0000256" key="5">
    <source>
        <dbReference type="ARBA" id="ARBA00022737"/>
    </source>
</evidence>
<comment type="caution">
    <text evidence="12">The sequence shown here is derived from an EMBL/GenBank/DDBJ whole genome shotgun (WGS) entry which is preliminary data.</text>
</comment>
<evidence type="ECO:0000256" key="10">
    <source>
        <dbReference type="PROSITE-ProRule" id="PRU00339"/>
    </source>
</evidence>
<keyword evidence="8" id="KW-0505">Motor protein</keyword>
<evidence type="ECO:0000256" key="9">
    <source>
        <dbReference type="ARBA" id="ARBA00023212"/>
    </source>
</evidence>
<dbReference type="PROSITE" id="PS50293">
    <property type="entry name" value="TPR_REGION"/>
    <property type="match status" value="2"/>
</dbReference>
<dbReference type="GO" id="GO:0005871">
    <property type="term" value="C:kinesin complex"/>
    <property type="evidence" value="ECO:0007669"/>
    <property type="project" value="InterPro"/>
</dbReference>
<sequence>MDEQWEQLDQQATQLYNQGKYAEAIIIVQQALNLALSLYQGDHPNVATSLNDLAVLYYSQGRYEQAEPLYEEALAMRKRLFEGDHPNVATSLNNLALLYYSQGRYEQAEPLYEEALAMTKRLFQGDHPNVATSLSNLAELYRSQGRYEKAEPLYEDALAMRKRLFQGDHPDVALSLNNLAALYFSQGRYEEAEPRLEETLAMFKRLFKGDHPLVATSLNNLAALHSDQGRYEQAEPRLEEALAMRKRLFEGDHPDVASSLNNLAELYRNQGHYEQAEPLNEEALAMYKRLFKDAHPDIASSLNNLAELYRNQGRYEEAEPLYEEALAMRKRLFQGDHPDIATSLENLAILLVQTNRPTEALELMKQATEVEDKIIRRVFGFSSERERLAHLERNRDTFYRLLSLVLNHLQDSPAAVQTALDVVFKRKALSAAAQAAFSEAVHSGRYPHLMPQFQQLRDLSNQIIKIYHSQPEPEQLAAMRDRLVRLQGEYDNLERQLAAQVPEIQLQKQLASRQAVALELPAGTTLLEFVCFDVYDFTAPKGGEWQPGRYIAFVLPAQSPDAVRMIDLGAAEPIDKLIKVFRQSASLDGDNLGNRLNMWGDEAETASPFLQYDATTGVPLRQAIFDQIRPAITDCQSLRISPDGDLNLLPFQLLPSDDKGEKLLMDEYNISYLSAGRDVLRSKVQPNRPAAAPLVVADPDFDLGLVSSPVDIAKDTHLEGTMGQILSTLEGKPFKRAPGTRYLGEAVAKKLGVQPYLDAEAVEPRLTNGNCPRILLIATHGVFWAESRNLPQPTFGNRELITSPRKSGTEPMMRSGLALAGANTSLFKQPLPPEAGKGLVFAQDVAALDLWANELTVLSACETGIGDVKIGEGVFGLRRAFPFAGSKTLLMSLWSVDDKATALLMNRFFDNLRQGLGRADALAKAQNYLRNVTVAELRQFDLGQEILANLLAQNNPVCQEDDTPLSHPFYWGAWVCQGDITGFDL</sequence>
<keyword evidence="7" id="KW-0175">Coiled coil</keyword>
<dbReference type="PANTHER" id="PTHR45783:SF3">
    <property type="entry name" value="KINESIN LIGHT CHAIN"/>
    <property type="match status" value="1"/>
</dbReference>
<dbReference type="InterPro" id="IPR011990">
    <property type="entry name" value="TPR-like_helical_dom_sf"/>
</dbReference>
<dbReference type="InterPro" id="IPR002151">
    <property type="entry name" value="Kinesin_light"/>
</dbReference>
<feature type="repeat" description="TPR" evidence="10">
    <location>
        <begin position="89"/>
        <end position="122"/>
    </location>
</feature>
<organism evidence="12">
    <name type="scientific">Planktothricoides sp. SpSt-374</name>
    <dbReference type="NCBI Taxonomy" id="2282167"/>
    <lineage>
        <taxon>Bacteria</taxon>
        <taxon>Bacillati</taxon>
        <taxon>Cyanobacteriota</taxon>
        <taxon>Cyanophyceae</taxon>
        <taxon>Oscillatoriophycideae</taxon>
        <taxon>Oscillatoriales</taxon>
        <taxon>Oscillatoriaceae</taxon>
        <taxon>Planktothricoides</taxon>
    </lineage>
</organism>
<accession>A0A7C3VMK2</accession>
<evidence type="ECO:0000256" key="4">
    <source>
        <dbReference type="ARBA" id="ARBA00022701"/>
    </source>
</evidence>
<evidence type="ECO:0000256" key="7">
    <source>
        <dbReference type="ARBA" id="ARBA00023054"/>
    </source>
</evidence>
<evidence type="ECO:0000256" key="1">
    <source>
        <dbReference type="ARBA" id="ARBA00004245"/>
    </source>
</evidence>
<proteinExistence type="inferred from homology"/>
<dbReference type="InterPro" id="IPR024983">
    <property type="entry name" value="CHAT_dom"/>
</dbReference>
<feature type="repeat" description="TPR" evidence="10">
    <location>
        <begin position="47"/>
        <end position="80"/>
    </location>
</feature>
<dbReference type="GO" id="GO:0005874">
    <property type="term" value="C:microtubule"/>
    <property type="evidence" value="ECO:0007669"/>
    <property type="project" value="UniProtKB-KW"/>
</dbReference>
<dbReference type="Pfam" id="PF13424">
    <property type="entry name" value="TPR_12"/>
    <property type="match status" value="4"/>
</dbReference>
<dbReference type="Gene3D" id="1.25.40.10">
    <property type="entry name" value="Tetratricopeptide repeat domain"/>
    <property type="match status" value="2"/>
</dbReference>
<dbReference type="GO" id="GO:0005737">
    <property type="term" value="C:cytoplasm"/>
    <property type="evidence" value="ECO:0007669"/>
    <property type="project" value="TreeGrafter"/>
</dbReference>
<feature type="domain" description="CHAT" evidence="11">
    <location>
        <begin position="620"/>
        <end position="979"/>
    </location>
</feature>
<keyword evidence="6 10" id="KW-0802">TPR repeat</keyword>
<comment type="subcellular location">
    <subcellularLocation>
        <location evidence="1">Cytoplasm</location>
        <location evidence="1">Cytoskeleton</location>
    </subcellularLocation>
</comment>
<keyword evidence="9" id="KW-0206">Cytoskeleton</keyword>
<evidence type="ECO:0000256" key="2">
    <source>
        <dbReference type="ARBA" id="ARBA00009622"/>
    </source>
</evidence>
<dbReference type="Pfam" id="PF13176">
    <property type="entry name" value="TPR_7"/>
    <property type="match status" value="1"/>
</dbReference>
<name>A0A7C3VMK2_9CYAN</name>
<feature type="repeat" description="TPR" evidence="10">
    <location>
        <begin position="299"/>
        <end position="332"/>
    </location>
</feature>
<evidence type="ECO:0000256" key="6">
    <source>
        <dbReference type="ARBA" id="ARBA00022803"/>
    </source>
</evidence>
<comment type="similarity">
    <text evidence="2">Belongs to the kinesin light chain family.</text>
</comment>
<dbReference type="SUPFAM" id="SSF48452">
    <property type="entry name" value="TPR-like"/>
    <property type="match status" value="1"/>
</dbReference>
<evidence type="ECO:0000313" key="12">
    <source>
        <dbReference type="EMBL" id="HGF99909.1"/>
    </source>
</evidence>
<dbReference type="PROSITE" id="PS50005">
    <property type="entry name" value="TPR"/>
    <property type="match status" value="4"/>
</dbReference>
<keyword evidence="5" id="KW-0677">Repeat</keyword>
<dbReference type="EMBL" id="DSPX01000041">
    <property type="protein sequence ID" value="HGF99909.1"/>
    <property type="molecule type" value="Genomic_DNA"/>
</dbReference>